<organism evidence="4 5">
    <name type="scientific">Actinacidiphila polyblastidii</name>
    <dbReference type="NCBI Taxonomy" id="3110430"/>
    <lineage>
        <taxon>Bacteria</taxon>
        <taxon>Bacillati</taxon>
        <taxon>Actinomycetota</taxon>
        <taxon>Actinomycetes</taxon>
        <taxon>Kitasatosporales</taxon>
        <taxon>Streptomycetaceae</taxon>
        <taxon>Actinacidiphila</taxon>
    </lineage>
</organism>
<keyword evidence="1" id="KW-0732">Signal</keyword>
<dbReference type="SUPFAM" id="SSF50956">
    <property type="entry name" value="Thermostable phytase (3-phytase)"/>
    <property type="match status" value="1"/>
</dbReference>
<proteinExistence type="predicted"/>
<feature type="domain" description="PKD" evidence="2">
    <location>
        <begin position="695"/>
        <end position="777"/>
    </location>
</feature>
<reference evidence="4 5" key="1">
    <citation type="submission" date="2023-12" db="EMBL/GenBank/DDBJ databases">
        <title>Streptomyces sp. V4-01.</title>
        <authorList>
            <person name="Somphong A."/>
            <person name="Phongsopitanun W."/>
        </authorList>
    </citation>
    <scope>NUCLEOTIDE SEQUENCE [LARGE SCALE GENOMIC DNA]</scope>
    <source>
        <strain evidence="4 5">V4-01</strain>
    </source>
</reference>
<evidence type="ECO:0000259" key="3">
    <source>
        <dbReference type="PROSITE" id="PS51175"/>
    </source>
</evidence>
<name>A0ABU7PC32_9ACTN</name>
<comment type="caution">
    <text evidence="4">The sequence shown here is derived from an EMBL/GenBank/DDBJ whole genome shotgun (WGS) entry which is preliminary data.</text>
</comment>
<dbReference type="SUPFAM" id="SSF52317">
    <property type="entry name" value="Class I glutamine amidotransferase-like"/>
    <property type="match status" value="1"/>
</dbReference>
<dbReference type="Gene3D" id="3.40.50.880">
    <property type="match status" value="1"/>
</dbReference>
<dbReference type="InterPro" id="IPR029062">
    <property type="entry name" value="Class_I_gatase-like"/>
</dbReference>
<dbReference type="InterPro" id="IPR022409">
    <property type="entry name" value="PKD/Chitinase_dom"/>
</dbReference>
<dbReference type="Pfam" id="PF07995">
    <property type="entry name" value="GSDH"/>
    <property type="match status" value="1"/>
</dbReference>
<dbReference type="InterPro" id="IPR013783">
    <property type="entry name" value="Ig-like_fold"/>
</dbReference>
<evidence type="ECO:0000256" key="1">
    <source>
        <dbReference type="ARBA" id="ARBA00022729"/>
    </source>
</evidence>
<dbReference type="InterPro" id="IPR012938">
    <property type="entry name" value="Glc/Sorbosone_DH"/>
</dbReference>
<dbReference type="InterPro" id="IPR035986">
    <property type="entry name" value="PKD_dom_sf"/>
</dbReference>
<accession>A0ABU7PC32</accession>
<dbReference type="Gene3D" id="2.60.40.10">
    <property type="entry name" value="Immunoglobulins"/>
    <property type="match status" value="1"/>
</dbReference>
<evidence type="ECO:0000313" key="5">
    <source>
        <dbReference type="Proteomes" id="UP001344658"/>
    </source>
</evidence>
<dbReference type="SMART" id="SM00606">
    <property type="entry name" value="CBD_IV"/>
    <property type="match status" value="1"/>
</dbReference>
<dbReference type="InterPro" id="IPR011041">
    <property type="entry name" value="Quinoprot_gluc/sorb_DH_b-prop"/>
</dbReference>
<feature type="domain" description="CBM6" evidence="3">
    <location>
        <begin position="892"/>
        <end position="1018"/>
    </location>
</feature>
<dbReference type="Pfam" id="PF00801">
    <property type="entry name" value="PKD"/>
    <property type="match status" value="1"/>
</dbReference>
<dbReference type="Pfam" id="PF03422">
    <property type="entry name" value="CBM_6"/>
    <property type="match status" value="1"/>
</dbReference>
<evidence type="ECO:0000259" key="2">
    <source>
        <dbReference type="PROSITE" id="PS50093"/>
    </source>
</evidence>
<dbReference type="Proteomes" id="UP001344658">
    <property type="component" value="Unassembled WGS sequence"/>
</dbReference>
<dbReference type="CDD" id="cd00146">
    <property type="entry name" value="PKD"/>
    <property type="match status" value="1"/>
</dbReference>
<dbReference type="EMBL" id="JAZEWV010000010">
    <property type="protein sequence ID" value="MEE4543369.1"/>
    <property type="molecule type" value="Genomic_DNA"/>
</dbReference>
<dbReference type="PANTHER" id="PTHR40469:SF2">
    <property type="entry name" value="GALACTOSE-BINDING DOMAIN-LIKE SUPERFAMILY PROTEIN"/>
    <property type="match status" value="1"/>
</dbReference>
<dbReference type="InterPro" id="IPR008979">
    <property type="entry name" value="Galactose-bd-like_sf"/>
</dbReference>
<dbReference type="RefSeq" id="WP_330795716.1">
    <property type="nucleotide sequence ID" value="NZ_JAZEWV010000010.1"/>
</dbReference>
<dbReference type="SMART" id="SM00089">
    <property type="entry name" value="PKD"/>
    <property type="match status" value="1"/>
</dbReference>
<dbReference type="SUPFAM" id="SSF49785">
    <property type="entry name" value="Galactose-binding domain-like"/>
    <property type="match status" value="1"/>
</dbReference>
<dbReference type="InterPro" id="IPR011042">
    <property type="entry name" value="6-blade_b-propeller_TolB-like"/>
</dbReference>
<dbReference type="PROSITE" id="PS50093">
    <property type="entry name" value="PKD"/>
    <property type="match status" value="1"/>
</dbReference>
<dbReference type="Gene3D" id="2.120.10.30">
    <property type="entry name" value="TolB, C-terminal domain"/>
    <property type="match status" value="1"/>
</dbReference>
<gene>
    <name evidence="4" type="ORF">V2S66_15490</name>
</gene>
<dbReference type="SUPFAM" id="SSF49299">
    <property type="entry name" value="PKD domain"/>
    <property type="match status" value="1"/>
</dbReference>
<dbReference type="Gene3D" id="2.60.120.260">
    <property type="entry name" value="Galactose-binding domain-like"/>
    <property type="match status" value="1"/>
</dbReference>
<dbReference type="InterPro" id="IPR006584">
    <property type="entry name" value="Cellulose-bd_IV"/>
</dbReference>
<dbReference type="Pfam" id="PF06283">
    <property type="entry name" value="ThuA"/>
    <property type="match status" value="1"/>
</dbReference>
<evidence type="ECO:0000313" key="4">
    <source>
        <dbReference type="EMBL" id="MEE4543369.1"/>
    </source>
</evidence>
<dbReference type="InterPro" id="IPR029010">
    <property type="entry name" value="ThuA-like"/>
</dbReference>
<protein>
    <submittedName>
        <fullName evidence="4">ThuA domain-containing protein</fullName>
    </submittedName>
</protein>
<sequence length="1024" mass="107645">MPRADRILIFHMTAPNLRHASIEYGIEAVEQMAQEHGFGVDETQDPAVFTDANLVRYDAVVWLNTIGVVLDGAQRAAFRRYVTGGGGWVGVHGPAGQEINWRWYYDELVGTYIKTLPRGPGFPETQDAIVRVEDGAHASTEHLAQEWKFTEEWWNFYQAPRQRVHVLATLDESTYNPGPAPMGADHPIAWCHRVGAGRAWYTNLGHSVESYADPAFRAHLLGGIRYAMGRGPDVWAGPGTEPDSVFARVPLAAGAAFLGEPTAMAVLPDRRVLHASRDGSVRLTTPQGATSTAGRIPVYTHGGDGLLGIAVHPDPAAGAWVYAYYAPPLRTPPGDAPQEGSAADFAAYEGHHQLSRFPLTAAGTLDLAGEQPILRVPADRGAWTHHGGHIDFDADGNLLLATGDDSSPFGSDGFAPLDERPHRSPVFDAQRTSANTADLRGKLLRVTVLPDGGYTVPDGNLFPPDTPGARPEVYAMGLRDPVRLSVDAPTGRIFVGDHGPAGSAARPERGPAGQARFLQLTGPANYGWPYAFGDREPYAAVDFATGRSGEPFDLAAPVNDSPRNTGLRELPPVAGAWLAYRGDAVPEFEAHADGASPMAGPVYRFDPGAAFRGAFPSRYDGRFFAYERERGWIKEIAVGEDGAPGEIRPLAASLAPAAPVDVRFGPDGALYVLDGGGAAGPALYRLEHAGQDQDPTATVTASATSGPVPLEVEFSPAGSHSADGGPLAYSWIFEGSSVVEARGPEPVRHRYAAAGTHTAVLAVTDARGRTATTELTVVAGGVRPALSFTQPAQGQVVEFGDTVSFAVAALDADTGAPLDSGAVTVELSLGRMVDGEPVPGDRVLATARGTEGRLTLPAQASRTGRIAVLTARWAGPGPQPGAAAAVHRVLQPAVRSAASCDESFGVRAVPHPAAAGGALIGGVDGWDWIKFDPVDLTGVTAIAFRVSSDGPGGTIEVQSHVTGGPVLASVEVPDTGGLDHVVELPPAAIEPVPGAEPLYLVFRAPQSGLFTVDTLRFVRGRAAS</sequence>
<dbReference type="InterPro" id="IPR000601">
    <property type="entry name" value="PKD_dom"/>
</dbReference>
<dbReference type="SUPFAM" id="SSF50952">
    <property type="entry name" value="Soluble quinoprotein glucose dehydrogenase"/>
    <property type="match status" value="1"/>
</dbReference>
<dbReference type="CDD" id="cd04084">
    <property type="entry name" value="CBM6_xylanase-like"/>
    <property type="match status" value="1"/>
</dbReference>
<dbReference type="PROSITE" id="PS51175">
    <property type="entry name" value="CBM6"/>
    <property type="match status" value="1"/>
</dbReference>
<dbReference type="PANTHER" id="PTHR40469">
    <property type="entry name" value="SECRETED GLYCOSYL HYDROLASE"/>
    <property type="match status" value="1"/>
</dbReference>
<dbReference type="InterPro" id="IPR005084">
    <property type="entry name" value="CBM6"/>
</dbReference>
<keyword evidence="5" id="KW-1185">Reference proteome</keyword>